<dbReference type="Gene3D" id="3.40.630.10">
    <property type="entry name" value="Zn peptidases"/>
    <property type="match status" value="1"/>
</dbReference>
<dbReference type="InterPro" id="IPR036264">
    <property type="entry name" value="Bact_exopeptidase_dim_dom"/>
</dbReference>
<dbReference type="PANTHER" id="PTHR32494">
    <property type="entry name" value="ALLANTOATE DEIMINASE-RELATED"/>
    <property type="match status" value="1"/>
</dbReference>
<dbReference type="InterPro" id="IPR010158">
    <property type="entry name" value="Amidase_Cbmase"/>
</dbReference>
<accession>A0AAD9HXQ8</accession>
<name>A0AAD9HXQ8_9PEZI</name>
<feature type="compositionally biased region" description="Basic and acidic residues" evidence="3">
    <location>
        <begin position="459"/>
        <end position="474"/>
    </location>
</feature>
<keyword evidence="6" id="KW-1185">Reference proteome</keyword>
<dbReference type="NCBIfam" id="TIGR01879">
    <property type="entry name" value="hydantase"/>
    <property type="match status" value="1"/>
</dbReference>
<dbReference type="GO" id="GO:0016813">
    <property type="term" value="F:hydrolase activity, acting on carbon-nitrogen (but not peptide) bonds, in linear amidines"/>
    <property type="evidence" value="ECO:0007669"/>
    <property type="project" value="InterPro"/>
</dbReference>
<evidence type="ECO:0000256" key="3">
    <source>
        <dbReference type="SAM" id="MobiDB-lite"/>
    </source>
</evidence>
<evidence type="ECO:0000259" key="4">
    <source>
        <dbReference type="Pfam" id="PF07687"/>
    </source>
</evidence>
<protein>
    <recommendedName>
        <fullName evidence="4">Peptidase M20 dimerisation domain-containing protein</fullName>
    </recommendedName>
</protein>
<keyword evidence="2" id="KW-0378">Hydrolase</keyword>
<comment type="similarity">
    <text evidence="1">Belongs to the peptidase M20A family.</text>
</comment>
<dbReference type="SUPFAM" id="SSF55031">
    <property type="entry name" value="Bacterial exopeptidase dimerisation domain"/>
    <property type="match status" value="1"/>
</dbReference>
<sequence>MSRSIISKFPPPATPRGWRVPAPSRVAEADVRVSGQALLKRIHDTAAFGAQPHYGPRKHDAGVRRLALTRADAHVRDWFVREAKLHRCTVTTDAAGNMFAVRPGRRPGPPTYMGSHLDTQPAAGRYHGVLGVCAAFEVLSSLDMFRVETEFPLGVVNWTNGEGARFPKPTMGSGVWAGTIDIEDALRTSEVRGGSATVYSALRQLGFTSKIPASHLAVPMAAHFELHIEQGPVLEAARQRIGVVQGAQAYRWYTVDVHGREAHTGTTSLAARSDALLAAARMVTQIHDMVVRHGEDALASVGLMEVKPGSVNTIPGHVRFHLDVRAPRTETVMAVEKKMRHVLRAVAAEGGANLTCEISTDASSPAVTFDQECIKVVREAADGVLDGGWGKGLIRDMTSGAGHDSVNTSKRCPTGMIFVPSKNGISHNPREFTRDEDCELGANVLLRSVLAYDRIRGERARGGADGDDHDHGVPGEEESPMSKLSGALQFLS</sequence>
<dbReference type="InterPro" id="IPR011650">
    <property type="entry name" value="Peptidase_M20_dimer"/>
</dbReference>
<dbReference type="InterPro" id="IPR002933">
    <property type="entry name" value="Peptidase_M20"/>
</dbReference>
<dbReference type="PANTHER" id="PTHR32494:SF5">
    <property type="entry name" value="ALLANTOATE AMIDOHYDROLASE"/>
    <property type="match status" value="1"/>
</dbReference>
<organism evidence="5 6">
    <name type="scientific">Phyllachora maydis</name>
    <dbReference type="NCBI Taxonomy" id="1825666"/>
    <lineage>
        <taxon>Eukaryota</taxon>
        <taxon>Fungi</taxon>
        <taxon>Dikarya</taxon>
        <taxon>Ascomycota</taxon>
        <taxon>Pezizomycotina</taxon>
        <taxon>Sordariomycetes</taxon>
        <taxon>Sordariomycetidae</taxon>
        <taxon>Phyllachorales</taxon>
        <taxon>Phyllachoraceae</taxon>
        <taxon>Phyllachora</taxon>
    </lineage>
</organism>
<evidence type="ECO:0000256" key="2">
    <source>
        <dbReference type="ARBA" id="ARBA00022801"/>
    </source>
</evidence>
<dbReference type="CDD" id="cd03884">
    <property type="entry name" value="M20_bAS"/>
    <property type="match status" value="1"/>
</dbReference>
<gene>
    <name evidence="5" type="ORF">P8C59_000478</name>
</gene>
<dbReference type="Proteomes" id="UP001217918">
    <property type="component" value="Unassembled WGS sequence"/>
</dbReference>
<feature type="region of interest" description="Disordered" evidence="3">
    <location>
        <begin position="459"/>
        <end position="492"/>
    </location>
</feature>
<dbReference type="Pfam" id="PF07687">
    <property type="entry name" value="M20_dimer"/>
    <property type="match status" value="1"/>
</dbReference>
<evidence type="ECO:0000313" key="6">
    <source>
        <dbReference type="Proteomes" id="UP001217918"/>
    </source>
</evidence>
<reference evidence="5" key="1">
    <citation type="journal article" date="2023" name="Mol. Plant Microbe Interact.">
        <title>Elucidating the Obligate Nature and Biological Capacity of an Invasive Fungal Corn Pathogen.</title>
        <authorList>
            <person name="MacCready J.S."/>
            <person name="Roggenkamp E.M."/>
            <person name="Gdanetz K."/>
            <person name="Chilvers M.I."/>
        </authorList>
    </citation>
    <scope>NUCLEOTIDE SEQUENCE</scope>
    <source>
        <strain evidence="5">PM02</strain>
    </source>
</reference>
<dbReference type="Pfam" id="PF01546">
    <property type="entry name" value="Peptidase_M20"/>
    <property type="match status" value="1"/>
</dbReference>
<evidence type="ECO:0000313" key="5">
    <source>
        <dbReference type="EMBL" id="KAK2066687.1"/>
    </source>
</evidence>
<dbReference type="AlphaFoldDB" id="A0AAD9HXQ8"/>
<dbReference type="EMBL" id="JAQQPM010000001">
    <property type="protein sequence ID" value="KAK2066687.1"/>
    <property type="molecule type" value="Genomic_DNA"/>
</dbReference>
<feature type="domain" description="Peptidase M20 dimerisation" evidence="4">
    <location>
        <begin position="251"/>
        <end position="349"/>
    </location>
</feature>
<evidence type="ECO:0000256" key="1">
    <source>
        <dbReference type="ARBA" id="ARBA00006247"/>
    </source>
</evidence>
<comment type="caution">
    <text evidence="5">The sequence shown here is derived from an EMBL/GenBank/DDBJ whole genome shotgun (WGS) entry which is preliminary data.</text>
</comment>
<proteinExistence type="inferred from homology"/>
<dbReference type="Gene3D" id="3.30.70.360">
    <property type="match status" value="1"/>
</dbReference>
<dbReference type="SUPFAM" id="SSF53187">
    <property type="entry name" value="Zn-dependent exopeptidases"/>
    <property type="match status" value="1"/>
</dbReference>